<keyword evidence="4" id="KW-1003">Cell membrane</keyword>
<evidence type="ECO:0000256" key="3">
    <source>
        <dbReference type="ARBA" id="ARBA00022448"/>
    </source>
</evidence>
<name>A0A8J6YT81_9RHOB</name>
<keyword evidence="10" id="KW-1185">Reference proteome</keyword>
<dbReference type="RefSeq" id="WP_193179516.1">
    <property type="nucleotide sequence ID" value="NZ_JACVXA010000006.1"/>
</dbReference>
<dbReference type="GO" id="GO:0022857">
    <property type="term" value="F:transmembrane transporter activity"/>
    <property type="evidence" value="ECO:0007669"/>
    <property type="project" value="InterPro"/>
</dbReference>
<evidence type="ECO:0000313" key="9">
    <source>
        <dbReference type="EMBL" id="MBE3637195.1"/>
    </source>
</evidence>
<accession>A0A8J6YT81</accession>
<dbReference type="PANTHER" id="PTHR30472">
    <property type="entry name" value="FERRIC ENTEROBACTIN TRANSPORT SYSTEM PERMEASE PROTEIN"/>
    <property type="match status" value="1"/>
</dbReference>
<dbReference type="AlphaFoldDB" id="A0A8J6YT81"/>
<evidence type="ECO:0000313" key="10">
    <source>
        <dbReference type="Proteomes" id="UP000609121"/>
    </source>
</evidence>
<dbReference type="SUPFAM" id="SSF81345">
    <property type="entry name" value="ABC transporter involved in vitamin B12 uptake, BtuC"/>
    <property type="match status" value="1"/>
</dbReference>
<feature type="transmembrane region" description="Helical" evidence="8">
    <location>
        <begin position="269"/>
        <end position="287"/>
    </location>
</feature>
<keyword evidence="6 8" id="KW-1133">Transmembrane helix</keyword>
<evidence type="ECO:0000256" key="7">
    <source>
        <dbReference type="ARBA" id="ARBA00023136"/>
    </source>
</evidence>
<feature type="transmembrane region" description="Helical" evidence="8">
    <location>
        <begin position="87"/>
        <end position="106"/>
    </location>
</feature>
<sequence length="327" mass="32556">MRRVLLILAPAACAALVWWALGQGLTEASAAERLDALWPGASADPVAARLEALRLPRIGAALLAGAMISASGLLLQVVARNGLADPGLLGVSQGGVLAILAGAALFDLPRAALVPAGLFGAMATAAAVLLAARRSLAGGGLILVGIAVNLLLGSVTELIMTSGGMAQYARLAVWSRGSLAGVSAADLALLAAWAAVLLPLALLSGRWLDPLLLGDDTARSLGIETRLLLPVLVLLAAALAAPVVAVCGPVSFLGLIAGHVARRLTGGRMTVVLPGAMLTGSCVLLAADTAGRSLMPPVAVPAGIATSVGGFLVFVFAARLSQRGPAA</sequence>
<gene>
    <name evidence="9" type="ORF">ICN82_03145</name>
</gene>
<proteinExistence type="inferred from homology"/>
<comment type="caution">
    <text evidence="9">The sequence shown here is derived from an EMBL/GenBank/DDBJ whole genome shotgun (WGS) entry which is preliminary data.</text>
</comment>
<feature type="transmembrane region" description="Helical" evidence="8">
    <location>
        <begin position="136"/>
        <end position="152"/>
    </location>
</feature>
<evidence type="ECO:0000256" key="4">
    <source>
        <dbReference type="ARBA" id="ARBA00022475"/>
    </source>
</evidence>
<evidence type="ECO:0000256" key="1">
    <source>
        <dbReference type="ARBA" id="ARBA00004651"/>
    </source>
</evidence>
<feature type="transmembrane region" description="Helical" evidence="8">
    <location>
        <begin position="228"/>
        <end position="257"/>
    </location>
</feature>
<comment type="similarity">
    <text evidence="2">Belongs to the binding-protein-dependent transport system permease family. FecCD subfamily.</text>
</comment>
<dbReference type="GO" id="GO:0005886">
    <property type="term" value="C:plasma membrane"/>
    <property type="evidence" value="ECO:0007669"/>
    <property type="project" value="UniProtKB-SubCell"/>
</dbReference>
<dbReference type="InterPro" id="IPR000522">
    <property type="entry name" value="ABC_transptr_permease_BtuC"/>
</dbReference>
<dbReference type="Gene3D" id="1.10.3470.10">
    <property type="entry name" value="ABC transporter involved in vitamin B12 uptake, BtuC"/>
    <property type="match status" value="1"/>
</dbReference>
<feature type="transmembrane region" description="Helical" evidence="8">
    <location>
        <begin position="187"/>
        <end position="208"/>
    </location>
</feature>
<dbReference type="Pfam" id="PF01032">
    <property type="entry name" value="FecCD"/>
    <property type="match status" value="1"/>
</dbReference>
<evidence type="ECO:0000256" key="2">
    <source>
        <dbReference type="ARBA" id="ARBA00007935"/>
    </source>
</evidence>
<keyword evidence="7 8" id="KW-0472">Membrane</keyword>
<reference evidence="9" key="1">
    <citation type="submission" date="2020-09" db="EMBL/GenBank/DDBJ databases">
        <title>A novel bacterium of genus Mangrovicoccus, isolated from South China Sea.</title>
        <authorList>
            <person name="Huang H."/>
            <person name="Mo K."/>
            <person name="Hu Y."/>
        </authorList>
    </citation>
    <scope>NUCLEOTIDE SEQUENCE</scope>
    <source>
        <strain evidence="9">HB182678</strain>
    </source>
</reference>
<comment type="subcellular location">
    <subcellularLocation>
        <location evidence="1">Cell membrane</location>
        <topology evidence="1">Multi-pass membrane protein</topology>
    </subcellularLocation>
</comment>
<keyword evidence="3" id="KW-0813">Transport</keyword>
<dbReference type="GO" id="GO:0033214">
    <property type="term" value="P:siderophore-iron import into cell"/>
    <property type="evidence" value="ECO:0007669"/>
    <property type="project" value="TreeGrafter"/>
</dbReference>
<dbReference type="InterPro" id="IPR037294">
    <property type="entry name" value="ABC_BtuC-like"/>
</dbReference>
<feature type="transmembrane region" description="Helical" evidence="8">
    <location>
        <begin position="299"/>
        <end position="318"/>
    </location>
</feature>
<evidence type="ECO:0000256" key="6">
    <source>
        <dbReference type="ARBA" id="ARBA00022989"/>
    </source>
</evidence>
<evidence type="ECO:0000256" key="5">
    <source>
        <dbReference type="ARBA" id="ARBA00022692"/>
    </source>
</evidence>
<feature type="transmembrane region" description="Helical" evidence="8">
    <location>
        <begin position="54"/>
        <end position="75"/>
    </location>
</feature>
<evidence type="ECO:0000256" key="8">
    <source>
        <dbReference type="SAM" id="Phobius"/>
    </source>
</evidence>
<protein>
    <submittedName>
        <fullName evidence="9">Iron ABC transporter permease</fullName>
    </submittedName>
</protein>
<organism evidence="9 10">
    <name type="scientific">Mangrovicoccus algicola</name>
    <dbReference type="NCBI Taxonomy" id="2771008"/>
    <lineage>
        <taxon>Bacteria</taxon>
        <taxon>Pseudomonadati</taxon>
        <taxon>Pseudomonadota</taxon>
        <taxon>Alphaproteobacteria</taxon>
        <taxon>Rhodobacterales</taxon>
        <taxon>Paracoccaceae</taxon>
        <taxon>Mangrovicoccus</taxon>
    </lineage>
</organism>
<dbReference type="Proteomes" id="UP000609121">
    <property type="component" value="Unassembled WGS sequence"/>
</dbReference>
<feature type="transmembrane region" description="Helical" evidence="8">
    <location>
        <begin position="112"/>
        <end position="131"/>
    </location>
</feature>
<dbReference type="PANTHER" id="PTHR30472:SF37">
    <property type="entry name" value="FE(3+) DICITRATE TRANSPORT SYSTEM PERMEASE PROTEIN FECD-RELATED"/>
    <property type="match status" value="1"/>
</dbReference>
<dbReference type="EMBL" id="JACVXA010000006">
    <property type="protein sequence ID" value="MBE3637195.1"/>
    <property type="molecule type" value="Genomic_DNA"/>
</dbReference>
<keyword evidence="5 8" id="KW-0812">Transmembrane</keyword>